<reference evidence="1 2" key="1">
    <citation type="journal article" date="2013" name="Genome Announc.">
        <title>Draft genome sequences for three mercury-methylating, sulfate-reducing bacteria.</title>
        <authorList>
            <person name="Brown S.D."/>
            <person name="Hurt R.A.Jr."/>
            <person name="Gilmour C.C."/>
            <person name="Elias D.A."/>
        </authorList>
    </citation>
    <scope>NUCLEOTIDE SEQUENCE [LARGE SCALE GENOMIC DNA]</scope>
    <source>
        <strain evidence="1 2">DSM 2059</strain>
    </source>
</reference>
<keyword evidence="2" id="KW-1185">Reference proteome</keyword>
<dbReference type="RefSeq" id="WP_020875748.1">
    <property type="nucleotide sequence ID" value="NZ_ATHJ01000059.1"/>
</dbReference>
<name>S7U200_DESML</name>
<evidence type="ECO:0000313" key="2">
    <source>
        <dbReference type="Proteomes" id="UP000014977"/>
    </source>
</evidence>
<sequence length="137" mass="14086">MSEQLNWSFTVQVVGGPTLAASGKQVVDAYNKSQVVVPASSNGTAGSIELTLDTTGASILIVRASRYVDPDTPANRLQYAVTVEGTTADPVDLTGPLVLIGESAVRLLGDPVASLTFTNPIASDITIDTLVGVDATP</sequence>
<protein>
    <submittedName>
        <fullName evidence="1">Uncharacterized protein</fullName>
    </submittedName>
</protein>
<comment type="caution">
    <text evidence="1">The sequence shown here is derived from an EMBL/GenBank/DDBJ whole genome shotgun (WGS) entry which is preliminary data.</text>
</comment>
<dbReference type="Proteomes" id="UP000014977">
    <property type="component" value="Unassembled WGS sequence"/>
</dbReference>
<accession>S7U200</accession>
<gene>
    <name evidence="1" type="ORF">dsmv_1401</name>
</gene>
<dbReference type="AlphaFoldDB" id="S7U200"/>
<proteinExistence type="predicted"/>
<dbReference type="EMBL" id="ATHJ01000059">
    <property type="protein sequence ID" value="EPR43035.1"/>
    <property type="molecule type" value="Genomic_DNA"/>
</dbReference>
<evidence type="ECO:0000313" key="1">
    <source>
        <dbReference type="EMBL" id="EPR43035.1"/>
    </source>
</evidence>
<dbReference type="OrthoDB" id="3383065at2"/>
<organism evidence="1 2">
    <name type="scientific">Desulfococcus multivorans DSM 2059</name>
    <dbReference type="NCBI Taxonomy" id="1121405"/>
    <lineage>
        <taxon>Bacteria</taxon>
        <taxon>Pseudomonadati</taxon>
        <taxon>Thermodesulfobacteriota</taxon>
        <taxon>Desulfobacteria</taxon>
        <taxon>Desulfobacterales</taxon>
        <taxon>Desulfococcaceae</taxon>
        <taxon>Desulfococcus</taxon>
    </lineage>
</organism>
<dbReference type="STRING" id="897.B2D07_13215"/>